<dbReference type="FunFam" id="2.40.10.10:FF:000068">
    <property type="entry name" value="transmembrane protease serine 2"/>
    <property type="match status" value="1"/>
</dbReference>
<dbReference type="Proteomes" id="UP001178461">
    <property type="component" value="Chromosome 3"/>
</dbReference>
<dbReference type="SUPFAM" id="SSF50494">
    <property type="entry name" value="Trypsin-like serine proteases"/>
    <property type="match status" value="1"/>
</dbReference>
<dbReference type="Gene3D" id="2.40.10.10">
    <property type="entry name" value="Trypsin-like serine proteases"/>
    <property type="match status" value="1"/>
</dbReference>
<evidence type="ECO:0000259" key="5">
    <source>
        <dbReference type="SMART" id="SM00020"/>
    </source>
</evidence>
<dbReference type="GO" id="GO:0006508">
    <property type="term" value="P:proteolysis"/>
    <property type="evidence" value="ECO:0007669"/>
    <property type="project" value="UniProtKB-KW"/>
</dbReference>
<evidence type="ECO:0000256" key="3">
    <source>
        <dbReference type="ARBA" id="ARBA00024195"/>
    </source>
</evidence>
<sequence length="347" mass="37506">MLQRLLLLLASFMRISYTELQALPPVHCGLWPEFKAISGSGATTASEILPWQASIQSNELHFCGGVILSSWWVLSAAHCYTEELPSDLHVVVALNGHELERMKLDRVLIHEEFDCTNLNNDVALLLLASPVEFGEERTPICLPLLQDLGAWQDCWAATWRSATPGDENTPTRVLKKTEMSLVGGETCSKSVQGLTEGMLCAVSDEGGKETCKDDSGAPLVCTSGEDRRWFAVGLGSQGEACEGKGSPAVYTVVFSYLNWIEEVTAEEGKPFIPEGVDVVVADSEIPPPGLAEIEEVMAEEENPSIPEGVDVVITHPEIPVPGLAGSPFLSAPCAIASVLMLMLFRLL</sequence>
<dbReference type="InterPro" id="IPR043504">
    <property type="entry name" value="Peptidase_S1_PA_chymotrypsin"/>
</dbReference>
<dbReference type="InterPro" id="IPR051487">
    <property type="entry name" value="Ser/Thr_Proteases_Immune/Dev"/>
</dbReference>
<dbReference type="InterPro" id="IPR018114">
    <property type="entry name" value="TRYPSIN_HIS"/>
</dbReference>
<dbReference type="PANTHER" id="PTHR24256">
    <property type="entry name" value="TRYPTASE-RELATED"/>
    <property type="match status" value="1"/>
</dbReference>
<keyword evidence="6" id="KW-0378">Hydrolase</keyword>
<dbReference type="InterPro" id="IPR001314">
    <property type="entry name" value="Peptidase_S1A"/>
</dbReference>
<accession>A0AA35K5W5</accession>
<dbReference type="CDD" id="cd00190">
    <property type="entry name" value="Tryp_SPc"/>
    <property type="match status" value="1"/>
</dbReference>
<dbReference type="AlphaFoldDB" id="A0AA35K5W5"/>
<dbReference type="InterPro" id="IPR001254">
    <property type="entry name" value="Trypsin_dom"/>
</dbReference>
<dbReference type="GO" id="GO:0004252">
    <property type="term" value="F:serine-type endopeptidase activity"/>
    <property type="evidence" value="ECO:0007669"/>
    <property type="project" value="InterPro"/>
</dbReference>
<dbReference type="InterPro" id="IPR009003">
    <property type="entry name" value="Peptidase_S1_PA"/>
</dbReference>
<organism evidence="6 7">
    <name type="scientific">Podarcis lilfordi</name>
    <name type="common">Lilford's wall lizard</name>
    <dbReference type="NCBI Taxonomy" id="74358"/>
    <lineage>
        <taxon>Eukaryota</taxon>
        <taxon>Metazoa</taxon>
        <taxon>Chordata</taxon>
        <taxon>Craniata</taxon>
        <taxon>Vertebrata</taxon>
        <taxon>Euteleostomi</taxon>
        <taxon>Lepidosauria</taxon>
        <taxon>Squamata</taxon>
        <taxon>Bifurcata</taxon>
        <taxon>Unidentata</taxon>
        <taxon>Episquamata</taxon>
        <taxon>Laterata</taxon>
        <taxon>Lacertibaenia</taxon>
        <taxon>Lacertidae</taxon>
        <taxon>Podarcis</taxon>
    </lineage>
</organism>
<evidence type="ECO:0000256" key="2">
    <source>
        <dbReference type="ARBA" id="ARBA00023157"/>
    </source>
</evidence>
<keyword evidence="7" id="KW-1185">Reference proteome</keyword>
<dbReference type="PROSITE" id="PS00134">
    <property type="entry name" value="TRYPSIN_HIS"/>
    <property type="match status" value="1"/>
</dbReference>
<gene>
    <name evidence="6" type="ORF">PODLI_1B004113</name>
</gene>
<dbReference type="GO" id="GO:0005576">
    <property type="term" value="C:extracellular region"/>
    <property type="evidence" value="ECO:0007669"/>
    <property type="project" value="UniProtKB-ARBA"/>
</dbReference>
<dbReference type="Pfam" id="PF00089">
    <property type="entry name" value="Trypsin"/>
    <property type="match status" value="1"/>
</dbReference>
<evidence type="ECO:0000256" key="4">
    <source>
        <dbReference type="SAM" id="SignalP"/>
    </source>
</evidence>
<dbReference type="SMART" id="SM00020">
    <property type="entry name" value="Tryp_SPc"/>
    <property type="match status" value="1"/>
</dbReference>
<reference evidence="6" key="1">
    <citation type="submission" date="2022-12" db="EMBL/GenBank/DDBJ databases">
        <authorList>
            <person name="Alioto T."/>
            <person name="Alioto T."/>
            <person name="Gomez Garrido J."/>
        </authorList>
    </citation>
    <scope>NUCLEOTIDE SEQUENCE</scope>
</reference>
<feature type="domain" description="Peptidase S1" evidence="5">
    <location>
        <begin position="36"/>
        <end position="260"/>
    </location>
</feature>
<keyword evidence="2" id="KW-1015">Disulfide bond</keyword>
<feature type="signal peptide" evidence="4">
    <location>
        <begin position="1"/>
        <end position="18"/>
    </location>
</feature>
<evidence type="ECO:0000313" key="7">
    <source>
        <dbReference type="Proteomes" id="UP001178461"/>
    </source>
</evidence>
<evidence type="ECO:0000313" key="6">
    <source>
        <dbReference type="EMBL" id="CAI5771484.1"/>
    </source>
</evidence>
<evidence type="ECO:0000256" key="1">
    <source>
        <dbReference type="ARBA" id="ARBA00009228"/>
    </source>
</evidence>
<comment type="similarity">
    <text evidence="3">Belongs to the peptidase S1 family. CLIP subfamily.</text>
</comment>
<name>A0AA35K5W5_9SAUR</name>
<proteinExistence type="inferred from homology"/>
<dbReference type="EMBL" id="OX395128">
    <property type="protein sequence ID" value="CAI5771484.1"/>
    <property type="molecule type" value="Genomic_DNA"/>
</dbReference>
<keyword evidence="4" id="KW-0732">Signal</keyword>
<feature type="chain" id="PRO_5041258129" evidence="4">
    <location>
        <begin position="19"/>
        <end position="347"/>
    </location>
</feature>
<dbReference type="PRINTS" id="PR00722">
    <property type="entry name" value="CHYMOTRYPSIN"/>
</dbReference>
<protein>
    <submittedName>
        <fullName evidence="6">Serine protease 55</fullName>
    </submittedName>
</protein>
<keyword evidence="6" id="KW-0645">Protease</keyword>
<comment type="similarity">
    <text evidence="1">Belongs to the peptidase S1 family. Snake venom subfamily.</text>
</comment>